<reference evidence="1" key="1">
    <citation type="journal article" date="2007" name="J. Bacteriol.">
        <title>Comparative genome analysis of four magnetotactic bacteria reveals a complex set of group-specific genes implicated in magnetosome biomineralization and function.</title>
        <authorList>
            <person name="Richter M."/>
            <person name="Kube M."/>
            <person name="Bazylinski D.A."/>
            <person name="Lombardot T."/>
            <person name="Gloeckner F.O."/>
            <person name="Reinhardt R."/>
            <person name="Schueler D."/>
        </authorList>
    </citation>
    <scope>NUCLEOTIDE SEQUENCE</scope>
    <source>
        <strain evidence="1">MSR-1</strain>
    </source>
</reference>
<dbReference type="AlphaFoldDB" id="A4TZA1"/>
<dbReference type="RefSeq" id="WP_267893936.1">
    <property type="nucleotide sequence ID" value="NZ_CP027527.1"/>
</dbReference>
<accession>A4TZA1</accession>
<name>A4TZA1_9PROT</name>
<organism evidence="1">
    <name type="scientific">Magnetospirillum gryphiswaldense</name>
    <dbReference type="NCBI Taxonomy" id="55518"/>
    <lineage>
        <taxon>Bacteria</taxon>
        <taxon>Pseudomonadati</taxon>
        <taxon>Pseudomonadota</taxon>
        <taxon>Alphaproteobacteria</taxon>
        <taxon>Rhodospirillales</taxon>
        <taxon>Rhodospirillaceae</taxon>
        <taxon>Magnetospirillum</taxon>
    </lineage>
</organism>
<dbReference type="EMBL" id="CU459003">
    <property type="protein sequence ID" value="CAM75958.1"/>
    <property type="molecule type" value="Genomic_DNA"/>
</dbReference>
<gene>
    <name evidence="1" type="ORF">MGR_2262</name>
</gene>
<sequence>MMTVAASSFRSDLTALVVGLGLLCAGTVAVIGSIGLGAWVLGL</sequence>
<proteinExistence type="predicted"/>
<evidence type="ECO:0000313" key="1">
    <source>
        <dbReference type="EMBL" id="CAM75958.1"/>
    </source>
</evidence>
<protein>
    <submittedName>
        <fullName evidence="1">Membrane or secreted protein</fullName>
    </submittedName>
</protein>